<dbReference type="Proteomes" id="UP000425960">
    <property type="component" value="Chromosome"/>
</dbReference>
<accession>A0A5K7ZR89</accession>
<gene>
    <name evidence="2" type="ORF">DSCO28_13490</name>
</gene>
<sequence length="85" mass="9821">MIFPRVKAVIGIIALLVLIAGFHYRMEIQQRYPEFDPTLMATGIFFLAGIIYAVIDRNIIIAFITMAVAVAIPYLRQWIVVYWPY</sequence>
<dbReference type="EMBL" id="AP021876">
    <property type="protein sequence ID" value="BBO80783.1"/>
    <property type="molecule type" value="Genomic_DNA"/>
</dbReference>
<organism evidence="2 3">
    <name type="scientific">Desulfosarcina ovata subsp. sediminis</name>
    <dbReference type="NCBI Taxonomy" id="885957"/>
    <lineage>
        <taxon>Bacteria</taxon>
        <taxon>Pseudomonadati</taxon>
        <taxon>Thermodesulfobacteriota</taxon>
        <taxon>Desulfobacteria</taxon>
        <taxon>Desulfobacterales</taxon>
        <taxon>Desulfosarcinaceae</taxon>
        <taxon>Desulfosarcina</taxon>
    </lineage>
</organism>
<keyword evidence="1" id="KW-0472">Membrane</keyword>
<evidence type="ECO:0000313" key="3">
    <source>
        <dbReference type="Proteomes" id="UP000425960"/>
    </source>
</evidence>
<feature type="transmembrane region" description="Helical" evidence="1">
    <location>
        <begin position="38"/>
        <end position="55"/>
    </location>
</feature>
<feature type="transmembrane region" description="Helical" evidence="1">
    <location>
        <begin position="61"/>
        <end position="83"/>
    </location>
</feature>
<keyword evidence="1" id="KW-1133">Transmembrane helix</keyword>
<protein>
    <submittedName>
        <fullName evidence="2">Uncharacterized protein</fullName>
    </submittedName>
</protein>
<keyword evidence="1" id="KW-0812">Transmembrane</keyword>
<name>A0A5K7ZR89_9BACT</name>
<feature type="transmembrane region" description="Helical" evidence="1">
    <location>
        <begin position="6"/>
        <end position="26"/>
    </location>
</feature>
<dbReference type="AlphaFoldDB" id="A0A5K7ZR89"/>
<evidence type="ECO:0000256" key="1">
    <source>
        <dbReference type="SAM" id="Phobius"/>
    </source>
</evidence>
<proteinExistence type="predicted"/>
<evidence type="ECO:0000313" key="2">
    <source>
        <dbReference type="EMBL" id="BBO80783.1"/>
    </source>
</evidence>
<dbReference type="KEGG" id="dov:DSCO28_13490"/>
<reference evidence="2 3" key="1">
    <citation type="submission" date="2019-11" db="EMBL/GenBank/DDBJ databases">
        <title>Comparative genomics of hydrocarbon-degrading Desulfosarcina strains.</title>
        <authorList>
            <person name="Watanabe M."/>
            <person name="Kojima H."/>
            <person name="Fukui M."/>
        </authorList>
    </citation>
    <scope>NUCLEOTIDE SEQUENCE [LARGE SCALE GENOMIC DNA]</scope>
    <source>
        <strain evidence="2 3">28bB2T</strain>
    </source>
</reference>